<reference evidence="3" key="1">
    <citation type="journal article" date="2014" name="BMC Evol. Biol.">
        <title>Chloroplast phylogenomic analysis resolves deep-level relationships within the green algal class Trebouxiophyceae.</title>
        <authorList>
            <person name="Lemieux C."/>
            <person name="Otis C."/>
            <person name="Turmel M."/>
        </authorList>
    </citation>
    <scope>NUCLEOTIDE SEQUENCE</scope>
</reference>
<dbReference type="AlphaFoldDB" id="A0A097KQ33"/>
<dbReference type="RefSeq" id="YP_009106480.1">
    <property type="nucleotide sequence ID" value="NC_025544.1"/>
</dbReference>
<keyword evidence="3" id="KW-0934">Plastid</keyword>
<comment type="similarity">
    <text evidence="1">Belongs to the ycf20 family.</text>
</comment>
<keyword evidence="2" id="KW-1133">Transmembrane helix</keyword>
<proteinExistence type="inferred from homology"/>
<geneLocation type="chloroplast" evidence="3"/>
<dbReference type="InterPro" id="IPR007572">
    <property type="entry name" value="Uncharacterised_Ycf20"/>
</dbReference>
<evidence type="ECO:0000313" key="3">
    <source>
        <dbReference type="EMBL" id="AIT95298.1"/>
    </source>
</evidence>
<sequence>MNKKIRIFEIVTNIMNFLFLKFLNIEKNLSLNLLYIFFGFLLGNLFGNFLVIFRQIIKLDIVLILIILFLMEFLNSIIYLKKSRKFLFFLNTFQNLKKINVLLNLNFLKLGILLGFFIDAFKVGS</sequence>
<dbReference type="EMBL" id="KM462883">
    <property type="protein sequence ID" value="AIT95298.1"/>
    <property type="molecule type" value="Genomic_DNA"/>
</dbReference>
<dbReference type="GeneID" id="22160733"/>
<protein>
    <submittedName>
        <fullName evidence="3">Hypothetical chloroplast RF20</fullName>
    </submittedName>
</protein>
<feature type="transmembrane region" description="Helical" evidence="2">
    <location>
        <begin position="33"/>
        <end position="53"/>
    </location>
</feature>
<dbReference type="Pfam" id="PF04483">
    <property type="entry name" value="DUF565"/>
    <property type="match status" value="1"/>
</dbReference>
<evidence type="ECO:0000256" key="2">
    <source>
        <dbReference type="SAM" id="Phobius"/>
    </source>
</evidence>
<name>A0A097KQ33_GEMMI</name>
<feature type="transmembrane region" description="Helical" evidence="2">
    <location>
        <begin position="101"/>
        <end position="121"/>
    </location>
</feature>
<keyword evidence="2" id="KW-0472">Membrane</keyword>
<accession>A0A097KQ33</accession>
<evidence type="ECO:0000256" key="1">
    <source>
        <dbReference type="ARBA" id="ARBA00009846"/>
    </source>
</evidence>
<feature type="transmembrane region" description="Helical" evidence="2">
    <location>
        <begin position="59"/>
        <end position="80"/>
    </location>
</feature>
<keyword evidence="3" id="KW-0150">Chloroplast</keyword>
<keyword evidence="2" id="KW-0812">Transmembrane</keyword>
<gene>
    <name evidence="3" type="primary">ycf20</name>
</gene>
<organism evidence="3">
    <name type="scientific">Geminella minor</name>
    <name type="common">Green alga</name>
    <name type="synonym">Hormospora minor</name>
    <dbReference type="NCBI Taxonomy" id="163309"/>
    <lineage>
        <taxon>Eukaryota</taxon>
        <taxon>Viridiplantae</taxon>
        <taxon>Chlorophyta</taxon>
        <taxon>core chlorophytes</taxon>
        <taxon>Trebouxiophyceae</taxon>
        <taxon>Chlorellales</taxon>
        <taxon>Chlorellaceae</taxon>
        <taxon>Geminella</taxon>
    </lineage>
</organism>